<evidence type="ECO:0008006" key="3">
    <source>
        <dbReference type="Google" id="ProtNLM"/>
    </source>
</evidence>
<name>A0A2K8N655_9BACL</name>
<dbReference type="AlphaFoldDB" id="A0A2K8N655"/>
<keyword evidence="2" id="KW-1185">Reference proteome</keyword>
<dbReference type="InterPro" id="IPR008978">
    <property type="entry name" value="HSP20-like_chaperone"/>
</dbReference>
<dbReference type="Proteomes" id="UP000231932">
    <property type="component" value="Chromosome"/>
</dbReference>
<evidence type="ECO:0000313" key="2">
    <source>
        <dbReference type="Proteomes" id="UP000231932"/>
    </source>
</evidence>
<organism evidence="1 2">
    <name type="scientific">Kyrpidia spormannii</name>
    <dbReference type="NCBI Taxonomy" id="2055160"/>
    <lineage>
        <taxon>Bacteria</taxon>
        <taxon>Bacillati</taxon>
        <taxon>Bacillota</taxon>
        <taxon>Bacilli</taxon>
        <taxon>Bacillales</taxon>
        <taxon>Alicyclobacillaceae</taxon>
        <taxon>Kyrpidia</taxon>
    </lineage>
</organism>
<dbReference type="RefSeq" id="WP_100667114.1">
    <property type="nucleotide sequence ID" value="NZ_CP024955.1"/>
</dbReference>
<dbReference type="OrthoDB" id="9847250at2"/>
<dbReference type="CDD" id="cd00298">
    <property type="entry name" value="ACD_sHsps_p23-like"/>
    <property type="match status" value="1"/>
</dbReference>
<protein>
    <recommendedName>
        <fullName evidence="3">SHSP domain-containing protein</fullName>
    </recommendedName>
</protein>
<proteinExistence type="predicted"/>
<dbReference type="SUPFAM" id="SSF49764">
    <property type="entry name" value="HSP20-like chaperones"/>
    <property type="match status" value="1"/>
</dbReference>
<accession>A0A2K8N655</accession>
<evidence type="ECO:0000313" key="1">
    <source>
        <dbReference type="EMBL" id="ATY84287.1"/>
    </source>
</evidence>
<dbReference type="EMBL" id="CP024955">
    <property type="protein sequence ID" value="ATY84287.1"/>
    <property type="molecule type" value="Genomic_DNA"/>
</dbReference>
<gene>
    <name evidence="1" type="ORF">CVV65_04415</name>
</gene>
<dbReference type="KEGG" id="kyr:CVV65_04415"/>
<reference evidence="2" key="1">
    <citation type="submission" date="2017-11" db="EMBL/GenBank/DDBJ databases">
        <title>Complete Genome Sequence of Kyrpidia sp. Strain EA-1, a thermophilic, hydrogen-oxidizing Bacterium, isolated from the Azores.</title>
        <authorList>
            <person name="Reiner J.E."/>
            <person name="Lapp C.J."/>
            <person name="Bunk B."/>
            <person name="Gescher J."/>
        </authorList>
    </citation>
    <scope>NUCLEOTIDE SEQUENCE [LARGE SCALE GENOMIC DNA]</scope>
    <source>
        <strain evidence="2">EA-1</strain>
    </source>
</reference>
<sequence>MWPPMRWMGSQFPWTILSSSFPEMPGYEMSDRGKTIELIVQTPTWCDPDAVEIRVEPEMVYLQARTYNQVERDQPPLFHRRTQSWSHRIHLPHPVIPSLTQRRSEGRTVHLLLHKAP</sequence>